<dbReference type="InterPro" id="IPR017946">
    <property type="entry name" value="PLC-like_Pdiesterase_TIM-brl"/>
</dbReference>
<dbReference type="KEGG" id="cfus:CYFUS_003433"/>
<sequence>MATSKNPHWLANVLDKPYDRVSWLITHNAFNNKPDIGQNVDPNQHYGIQDQLTDGVRALMLDIHPLDGGLRLQHGGSHGSSYADLCELLGRLKTFLDKHPKEIVTLYCESYGDIATELEETFKGKGPGTGDFTGRIDWNVFPYLYHRPKPRHGHETVDRHKWPTIRELIDSNQRLVVFRELHDTKSTAPFDALDWYLDQWEYTCESPWNMKNWDDLQENTTNIPGRGKHGAPIFTLYHQPSGTTGGSAGFASSANLDEYLYARSMIAWKLTGKRPSPAVDFYRAGDKMPAQINTLDTCERLNKLKEVHGQLKFGSHLFGQTVHVRNVENTRFASRAYGLDLSKYGTTEPDQDVKVYNTFSFPLVPGETVNYKFELPGFEFKPDHISVSDFSKDVNIDVLVRKL</sequence>
<dbReference type="InterPro" id="IPR051057">
    <property type="entry name" value="PI-PLC_domain"/>
</dbReference>
<organism evidence="1 2">
    <name type="scientific">Cystobacter fuscus</name>
    <dbReference type="NCBI Taxonomy" id="43"/>
    <lineage>
        <taxon>Bacteria</taxon>
        <taxon>Pseudomonadati</taxon>
        <taxon>Myxococcota</taxon>
        <taxon>Myxococcia</taxon>
        <taxon>Myxococcales</taxon>
        <taxon>Cystobacterineae</taxon>
        <taxon>Archangiaceae</taxon>
        <taxon>Cystobacter</taxon>
    </lineage>
</organism>
<protein>
    <submittedName>
        <fullName evidence="1">Chitinase</fullName>
    </submittedName>
</protein>
<gene>
    <name evidence="1" type="ORF">CYFUS_003433</name>
</gene>
<dbReference type="GO" id="GO:0006629">
    <property type="term" value="P:lipid metabolic process"/>
    <property type="evidence" value="ECO:0007669"/>
    <property type="project" value="InterPro"/>
</dbReference>
<dbReference type="Pfam" id="PF26178">
    <property type="entry name" value="PI-PLC_cat"/>
    <property type="match status" value="1"/>
</dbReference>
<dbReference type="SUPFAM" id="SSF51695">
    <property type="entry name" value="PLC-like phosphodiesterases"/>
    <property type="match status" value="1"/>
</dbReference>
<evidence type="ECO:0000313" key="2">
    <source>
        <dbReference type="Proteomes" id="UP000217257"/>
    </source>
</evidence>
<dbReference type="PANTHER" id="PTHR13593">
    <property type="match status" value="1"/>
</dbReference>
<evidence type="ECO:0000313" key="1">
    <source>
        <dbReference type="EMBL" id="ATB38007.1"/>
    </source>
</evidence>
<dbReference type="Proteomes" id="UP000217257">
    <property type="component" value="Chromosome"/>
</dbReference>
<dbReference type="Gene3D" id="3.20.20.190">
    <property type="entry name" value="Phosphatidylinositol (PI) phosphodiesterase"/>
    <property type="match status" value="1"/>
</dbReference>
<dbReference type="GO" id="GO:0008081">
    <property type="term" value="F:phosphoric diester hydrolase activity"/>
    <property type="evidence" value="ECO:0007669"/>
    <property type="project" value="InterPro"/>
</dbReference>
<dbReference type="RefSeq" id="WP_095986240.1">
    <property type="nucleotide sequence ID" value="NZ_CP022098.1"/>
</dbReference>
<name>A0A250J3D6_9BACT</name>
<dbReference type="EMBL" id="CP022098">
    <property type="protein sequence ID" value="ATB38007.1"/>
    <property type="molecule type" value="Genomic_DNA"/>
</dbReference>
<accession>A0A250J3D6</accession>
<reference evidence="1 2" key="1">
    <citation type="submission" date="2017-06" db="EMBL/GenBank/DDBJ databases">
        <title>Sequencing and comparative analysis of myxobacterial genomes.</title>
        <authorList>
            <person name="Rupp O."/>
            <person name="Goesmann A."/>
            <person name="Sogaard-Andersen L."/>
        </authorList>
    </citation>
    <scope>NUCLEOTIDE SEQUENCE [LARGE SCALE GENOMIC DNA]</scope>
    <source>
        <strain evidence="1 2">DSM 52655</strain>
    </source>
</reference>
<proteinExistence type="predicted"/>
<dbReference type="PANTHER" id="PTHR13593:SF140">
    <property type="entry name" value="PLC-LIKE PHOSPHODIESTERASE"/>
    <property type="match status" value="1"/>
</dbReference>
<dbReference type="AlphaFoldDB" id="A0A250J3D6"/>